<dbReference type="PROSITE" id="PS51143">
    <property type="entry name" value="MT_A70"/>
    <property type="match status" value="1"/>
</dbReference>
<accession>A0A485K3I2</accession>
<dbReference type="EMBL" id="CAADRA010000019">
    <property type="protein sequence ID" value="VFT77625.1"/>
    <property type="molecule type" value="Genomic_DNA"/>
</dbReference>
<proteinExistence type="inferred from homology"/>
<dbReference type="GO" id="GO:0008168">
    <property type="term" value="F:methyltransferase activity"/>
    <property type="evidence" value="ECO:0007669"/>
    <property type="project" value="TreeGrafter"/>
</dbReference>
<evidence type="ECO:0000313" key="4">
    <source>
        <dbReference type="EMBL" id="VFT77625.1"/>
    </source>
</evidence>
<dbReference type="EMBL" id="VJMH01000019">
    <property type="protein sequence ID" value="KAF0720311.1"/>
    <property type="molecule type" value="Genomic_DNA"/>
</dbReference>
<sequence>MDAPPSLPPPPVDEAVPLNHIEWINAYYDSFRVAPCSIRAPDSPYIKQSTNSKKRKRLSKRSSLPAGSVLPSTELLTKLELARQKCLPVLSTMLPHYVQKASTSSTDGRTPTPTFDTIDILHHNPSGKEDMFLHQKHQYVLPRHSSFFLGDVFHLPPLPSTFRFIVMDPPWENKTVARGASYTTMSHTRLADLDIPAMAHPDGCILAIWVTNKPAYTAYILDTLLPLWGFTLAQTWHWLKVSADGECVTPLQSTHKLPFEKVIFATRGNIAGASIRPKILVSIPLRHSWKPPLEPLLADVITTDEPKLEIFARELRPHWTCVGNEVRC</sequence>
<keyword evidence="5" id="KW-1185">Reference proteome</keyword>
<dbReference type="GO" id="GO:0005634">
    <property type="term" value="C:nucleus"/>
    <property type="evidence" value="ECO:0007669"/>
    <property type="project" value="TreeGrafter"/>
</dbReference>
<dbReference type="InterPro" id="IPR007757">
    <property type="entry name" value="MT-A70-like"/>
</dbReference>
<organism evidence="4 5">
    <name type="scientific">Aphanomyces stellatus</name>
    <dbReference type="NCBI Taxonomy" id="120398"/>
    <lineage>
        <taxon>Eukaryota</taxon>
        <taxon>Sar</taxon>
        <taxon>Stramenopiles</taxon>
        <taxon>Oomycota</taxon>
        <taxon>Saprolegniomycetes</taxon>
        <taxon>Saprolegniales</taxon>
        <taxon>Verrucalvaceae</taxon>
        <taxon>Aphanomyces</taxon>
    </lineage>
</organism>
<reference evidence="3" key="2">
    <citation type="submission" date="2019-06" db="EMBL/GenBank/DDBJ databases">
        <title>Genomics analysis of Aphanomyces spp. identifies a new class of oomycete effector associated with host adaptation.</title>
        <authorList>
            <person name="Gaulin E."/>
        </authorList>
    </citation>
    <scope>NUCLEOTIDE SEQUENCE</scope>
    <source>
        <strain evidence="3">CBS 578.67</strain>
    </source>
</reference>
<protein>
    <submittedName>
        <fullName evidence="4">Aste57867_400 protein</fullName>
    </submittedName>
</protein>
<dbReference type="Pfam" id="PF05063">
    <property type="entry name" value="MT-A70"/>
    <property type="match status" value="1"/>
</dbReference>
<feature type="region of interest" description="Disordered" evidence="2">
    <location>
        <begin position="45"/>
        <end position="65"/>
    </location>
</feature>
<name>A0A485K3I2_9STRA</name>
<gene>
    <name evidence="4" type="primary">Aste57867_400</name>
    <name evidence="3" type="ORF">As57867_000399</name>
    <name evidence="4" type="ORF">ASTE57867_400</name>
</gene>
<evidence type="ECO:0000313" key="3">
    <source>
        <dbReference type="EMBL" id="KAF0720311.1"/>
    </source>
</evidence>
<reference evidence="4 5" key="1">
    <citation type="submission" date="2019-03" db="EMBL/GenBank/DDBJ databases">
        <authorList>
            <person name="Gaulin E."/>
            <person name="Dumas B."/>
        </authorList>
    </citation>
    <scope>NUCLEOTIDE SEQUENCE [LARGE SCALE GENOMIC DNA]</scope>
    <source>
        <strain evidence="4">CBS 568.67</strain>
    </source>
</reference>
<dbReference type="PANTHER" id="PTHR12829">
    <property type="entry name" value="N6-ADENOSINE-METHYLTRANSFERASE"/>
    <property type="match status" value="1"/>
</dbReference>
<evidence type="ECO:0000256" key="2">
    <source>
        <dbReference type="SAM" id="MobiDB-lite"/>
    </source>
</evidence>
<evidence type="ECO:0000256" key="1">
    <source>
        <dbReference type="PROSITE-ProRule" id="PRU00489"/>
    </source>
</evidence>
<dbReference type="OrthoDB" id="61116at2759"/>
<comment type="similarity">
    <text evidence="1">Belongs to the MT-A70-like family.</text>
</comment>
<dbReference type="PANTHER" id="PTHR12829:SF4">
    <property type="entry name" value="N(6)-ADENINE-SPECIFIC METHYLTRANSFERASE METTL4"/>
    <property type="match status" value="1"/>
</dbReference>
<dbReference type="Proteomes" id="UP000332933">
    <property type="component" value="Unassembled WGS sequence"/>
</dbReference>
<evidence type="ECO:0000313" key="5">
    <source>
        <dbReference type="Proteomes" id="UP000332933"/>
    </source>
</evidence>
<dbReference type="AlphaFoldDB" id="A0A485K3I2"/>